<evidence type="ECO:0008006" key="3">
    <source>
        <dbReference type="Google" id="ProtNLM"/>
    </source>
</evidence>
<reference evidence="2" key="1">
    <citation type="journal article" date="2010" name="Science">
        <title>Signatures of adaptation to obligate biotrophy in the Hyaloperonospora arabidopsidis genome.</title>
        <authorList>
            <person name="Baxter L."/>
            <person name="Tripathy S."/>
            <person name="Ishaque N."/>
            <person name="Boot N."/>
            <person name="Cabral A."/>
            <person name="Kemen E."/>
            <person name="Thines M."/>
            <person name="Ah-Fong A."/>
            <person name="Anderson R."/>
            <person name="Badejoko W."/>
            <person name="Bittner-Eddy P."/>
            <person name="Boore J.L."/>
            <person name="Chibucos M.C."/>
            <person name="Coates M."/>
            <person name="Dehal P."/>
            <person name="Delehaunty K."/>
            <person name="Dong S."/>
            <person name="Downton P."/>
            <person name="Dumas B."/>
            <person name="Fabro G."/>
            <person name="Fronick C."/>
            <person name="Fuerstenberg S.I."/>
            <person name="Fulton L."/>
            <person name="Gaulin E."/>
            <person name="Govers F."/>
            <person name="Hughes L."/>
            <person name="Humphray S."/>
            <person name="Jiang R.H."/>
            <person name="Judelson H."/>
            <person name="Kamoun S."/>
            <person name="Kyung K."/>
            <person name="Meijer H."/>
            <person name="Minx P."/>
            <person name="Morris P."/>
            <person name="Nelson J."/>
            <person name="Phuntumart V."/>
            <person name="Qutob D."/>
            <person name="Rehmany A."/>
            <person name="Rougon-Cardoso A."/>
            <person name="Ryden P."/>
            <person name="Torto-Alalibo T."/>
            <person name="Studholme D."/>
            <person name="Wang Y."/>
            <person name="Win J."/>
            <person name="Wood J."/>
            <person name="Clifton S.W."/>
            <person name="Rogers J."/>
            <person name="Van den Ackerveken G."/>
            <person name="Jones J.D."/>
            <person name="McDowell J.M."/>
            <person name="Beynon J."/>
            <person name="Tyler B.M."/>
        </authorList>
    </citation>
    <scope>NUCLEOTIDE SEQUENCE [LARGE SCALE GENOMIC DNA]</scope>
    <source>
        <strain evidence="2">Emoy2</strain>
    </source>
</reference>
<dbReference type="InParanoid" id="M4C6P3"/>
<sequence>MGRLLHTLKTTITALQSMKLFTAKKDSKRSWPEDYLYMLAVNACGGGAEA</sequence>
<evidence type="ECO:0000313" key="2">
    <source>
        <dbReference type="Proteomes" id="UP000011713"/>
    </source>
</evidence>
<dbReference type="EnsemblProtists" id="HpaT814780">
    <property type="protein sequence ID" value="HpaP814780"/>
    <property type="gene ID" value="HpaG814780"/>
</dbReference>
<keyword evidence="2" id="KW-1185">Reference proteome</keyword>
<accession>M4C6P3</accession>
<dbReference type="VEuPathDB" id="FungiDB:HpaG814780"/>
<name>M4C6P3_HYAAE</name>
<evidence type="ECO:0000313" key="1">
    <source>
        <dbReference type="EnsemblProtists" id="HpaP814780"/>
    </source>
</evidence>
<organism evidence="1 2">
    <name type="scientific">Hyaloperonospora arabidopsidis (strain Emoy2)</name>
    <name type="common">Downy mildew agent</name>
    <name type="synonym">Peronospora arabidopsidis</name>
    <dbReference type="NCBI Taxonomy" id="559515"/>
    <lineage>
        <taxon>Eukaryota</taxon>
        <taxon>Sar</taxon>
        <taxon>Stramenopiles</taxon>
        <taxon>Oomycota</taxon>
        <taxon>Peronosporomycetes</taxon>
        <taxon>Peronosporales</taxon>
        <taxon>Peronosporaceae</taxon>
        <taxon>Hyaloperonospora</taxon>
    </lineage>
</organism>
<dbReference type="Proteomes" id="UP000011713">
    <property type="component" value="Unassembled WGS sequence"/>
</dbReference>
<protein>
    <recommendedName>
        <fullName evidence="3">RxLR effector candidate protein</fullName>
    </recommendedName>
</protein>
<dbReference type="AlphaFoldDB" id="M4C6P3"/>
<dbReference type="EMBL" id="JH598836">
    <property type="status" value="NOT_ANNOTATED_CDS"/>
    <property type="molecule type" value="Genomic_DNA"/>
</dbReference>
<dbReference type="HOGENOM" id="CLU_3128289_0_0_1"/>
<reference evidence="1" key="2">
    <citation type="submission" date="2015-06" db="UniProtKB">
        <authorList>
            <consortium name="EnsemblProtists"/>
        </authorList>
    </citation>
    <scope>IDENTIFICATION</scope>
    <source>
        <strain evidence="1">Emoy2</strain>
    </source>
</reference>
<proteinExistence type="predicted"/>